<dbReference type="Gene3D" id="3.40.50.2000">
    <property type="entry name" value="Glycogen Phosphorylase B"/>
    <property type="match status" value="2"/>
</dbReference>
<evidence type="ECO:0000313" key="3">
    <source>
        <dbReference type="EMBL" id="QVL33800.1"/>
    </source>
</evidence>
<dbReference type="InterPro" id="IPR001296">
    <property type="entry name" value="Glyco_trans_1"/>
</dbReference>
<dbReference type="PANTHER" id="PTHR45947">
    <property type="entry name" value="SULFOQUINOVOSYL TRANSFERASE SQD2"/>
    <property type="match status" value="1"/>
</dbReference>
<dbReference type="EMBL" id="CP074694">
    <property type="protein sequence ID" value="QVL33800.1"/>
    <property type="molecule type" value="Genomic_DNA"/>
</dbReference>
<evidence type="ECO:0000259" key="1">
    <source>
        <dbReference type="Pfam" id="PF00534"/>
    </source>
</evidence>
<evidence type="ECO:0000259" key="2">
    <source>
        <dbReference type="Pfam" id="PF13439"/>
    </source>
</evidence>
<dbReference type="SUPFAM" id="SSF53756">
    <property type="entry name" value="UDP-Glycosyltransferase/glycogen phosphorylase"/>
    <property type="match status" value="1"/>
</dbReference>
<reference evidence="3" key="1">
    <citation type="submission" date="2021-05" db="EMBL/GenBank/DDBJ databases">
        <title>Complete genome sequence of the cellulolytic planctomycete Telmatocola sphagniphila SP2T and characterization of the first cellulase from planctomycetes.</title>
        <authorList>
            <person name="Rakitin A.L."/>
            <person name="Beletsky A.V."/>
            <person name="Naumoff D.G."/>
            <person name="Kulichevskaya I.S."/>
            <person name="Mardanov A.V."/>
            <person name="Ravin N.V."/>
            <person name="Dedysh S.N."/>
        </authorList>
    </citation>
    <scope>NUCLEOTIDE SEQUENCE</scope>
    <source>
        <strain evidence="3">SP2T</strain>
    </source>
</reference>
<evidence type="ECO:0000313" key="4">
    <source>
        <dbReference type="Proteomes" id="UP000676194"/>
    </source>
</evidence>
<keyword evidence="3" id="KW-0808">Transferase</keyword>
<dbReference type="KEGG" id="tsph:KIH39_07800"/>
<dbReference type="Pfam" id="PF00534">
    <property type="entry name" value="Glycos_transf_1"/>
    <property type="match status" value="1"/>
</dbReference>
<dbReference type="EC" id="2.4.-.-" evidence="3"/>
<feature type="domain" description="Glycosyltransferase subfamily 4-like N-terminal" evidence="2">
    <location>
        <begin position="55"/>
        <end position="228"/>
    </location>
</feature>
<keyword evidence="3" id="KW-0328">Glycosyltransferase</keyword>
<accession>A0A8E6BBB5</accession>
<organism evidence="3 4">
    <name type="scientific">Telmatocola sphagniphila</name>
    <dbReference type="NCBI Taxonomy" id="1123043"/>
    <lineage>
        <taxon>Bacteria</taxon>
        <taxon>Pseudomonadati</taxon>
        <taxon>Planctomycetota</taxon>
        <taxon>Planctomycetia</taxon>
        <taxon>Gemmatales</taxon>
        <taxon>Gemmataceae</taxon>
    </lineage>
</organism>
<keyword evidence="4" id="KW-1185">Reference proteome</keyword>
<dbReference type="GO" id="GO:0016757">
    <property type="term" value="F:glycosyltransferase activity"/>
    <property type="evidence" value="ECO:0007669"/>
    <property type="project" value="UniProtKB-KW"/>
</dbReference>
<dbReference type="PANTHER" id="PTHR45947:SF3">
    <property type="entry name" value="SULFOQUINOVOSYL TRANSFERASE SQD2"/>
    <property type="match status" value="1"/>
</dbReference>
<gene>
    <name evidence="3" type="ORF">KIH39_07800</name>
</gene>
<feature type="domain" description="Glycosyl transferase family 1" evidence="1">
    <location>
        <begin position="251"/>
        <end position="404"/>
    </location>
</feature>
<dbReference type="InterPro" id="IPR050194">
    <property type="entry name" value="Glycosyltransferase_grp1"/>
</dbReference>
<sequence>MLLSTIHRFLEFATINSLIPSEVLNLTETRNGSASLSNRPIKVAHLGKYYPPASGGIETHTQTLVQGQAALGADVRVVVVNHRDDKGKDVTFRKFRRTLTVNECDENVRVMRIGRVACLAKLDLAPGLINAIRIISKDPPDIWHLHTPNVTMMLAVASLPIVKPIVITHHSDIIRQRVLKHILSPLERMIYSRADCILATSSQYIEGSKLLQRFEKKVVSLPLGINLDQFKNPSPNAMACAEAFRTKYPGPIWLCVGRLIYYKGFDIAIRALADVPGNLLLIGTGPMKQELEILAEKCGVKNRVHWLGWASGDQLVGAYQAARALWFPSNARSEAFGLVQVEAMASRCPVINTAIPASGVSWVSPDEVSGITVPVNNHLAFANAANRLAMDDELYKKLSDEGYNRATEEFCYSKMAQRSLDVYSQIIKLTSES</sequence>
<name>A0A8E6BBB5_9BACT</name>
<dbReference type="Proteomes" id="UP000676194">
    <property type="component" value="Chromosome"/>
</dbReference>
<proteinExistence type="predicted"/>
<protein>
    <submittedName>
        <fullName evidence="3">Glycosyltransferase</fullName>
        <ecNumber evidence="3">2.4.-.-</ecNumber>
    </submittedName>
</protein>
<dbReference type="InterPro" id="IPR028098">
    <property type="entry name" value="Glyco_trans_4-like_N"/>
</dbReference>
<dbReference type="Pfam" id="PF13439">
    <property type="entry name" value="Glyco_transf_4"/>
    <property type="match status" value="1"/>
</dbReference>
<dbReference type="AlphaFoldDB" id="A0A8E6BBB5"/>
<dbReference type="RefSeq" id="WP_213498782.1">
    <property type="nucleotide sequence ID" value="NZ_CP074694.1"/>
</dbReference>